<feature type="transmembrane region" description="Helical" evidence="1">
    <location>
        <begin position="154"/>
        <end position="172"/>
    </location>
</feature>
<evidence type="ECO:0000313" key="3">
    <source>
        <dbReference type="Proteomes" id="UP001200741"/>
    </source>
</evidence>
<feature type="transmembrane region" description="Helical" evidence="1">
    <location>
        <begin position="307"/>
        <end position="326"/>
    </location>
</feature>
<comment type="caution">
    <text evidence="2">The sequence shown here is derived from an EMBL/GenBank/DDBJ whole genome shotgun (WGS) entry which is preliminary data.</text>
</comment>
<dbReference type="RefSeq" id="WP_233370208.1">
    <property type="nucleotide sequence ID" value="NZ_JAJTWU010000001.1"/>
</dbReference>
<feature type="transmembrane region" description="Helical" evidence="1">
    <location>
        <begin position="184"/>
        <end position="204"/>
    </location>
</feature>
<feature type="transmembrane region" description="Helical" evidence="1">
    <location>
        <begin position="338"/>
        <end position="359"/>
    </location>
</feature>
<feature type="transmembrane region" description="Helical" evidence="1">
    <location>
        <begin position="79"/>
        <end position="96"/>
    </location>
</feature>
<keyword evidence="1" id="KW-0472">Membrane</keyword>
<dbReference type="Proteomes" id="UP001200741">
    <property type="component" value="Unassembled WGS sequence"/>
</dbReference>
<reference evidence="2 3" key="1">
    <citation type="submission" date="2021-12" db="EMBL/GenBank/DDBJ databases">
        <title>Genome seq of P8.</title>
        <authorList>
            <person name="Seo T."/>
        </authorList>
    </citation>
    <scope>NUCLEOTIDE SEQUENCE [LARGE SCALE GENOMIC DNA]</scope>
    <source>
        <strain evidence="2 3">P8</strain>
    </source>
</reference>
<evidence type="ECO:0000256" key="1">
    <source>
        <dbReference type="SAM" id="Phobius"/>
    </source>
</evidence>
<feature type="transmembrane region" description="Helical" evidence="1">
    <location>
        <begin position="242"/>
        <end position="263"/>
    </location>
</feature>
<protein>
    <submittedName>
        <fullName evidence="2">Uncharacterized protein</fullName>
    </submittedName>
</protein>
<name>A0ABS8XL11_9BURK</name>
<organism evidence="2 3">
    <name type="scientific">Pelomonas cellulosilytica</name>
    <dbReference type="NCBI Taxonomy" id="2906762"/>
    <lineage>
        <taxon>Bacteria</taxon>
        <taxon>Pseudomonadati</taxon>
        <taxon>Pseudomonadota</taxon>
        <taxon>Betaproteobacteria</taxon>
        <taxon>Burkholderiales</taxon>
        <taxon>Sphaerotilaceae</taxon>
        <taxon>Roseateles</taxon>
    </lineage>
</organism>
<keyword evidence="3" id="KW-1185">Reference proteome</keyword>
<evidence type="ECO:0000313" key="2">
    <source>
        <dbReference type="EMBL" id="MCE4553509.1"/>
    </source>
</evidence>
<accession>A0ABS8XL11</accession>
<keyword evidence="1" id="KW-1133">Transmembrane helix</keyword>
<feature type="transmembrane region" description="Helical" evidence="1">
    <location>
        <begin position="12"/>
        <end position="35"/>
    </location>
</feature>
<gene>
    <name evidence="2" type="ORF">LXT13_03490</name>
</gene>
<proteinExistence type="predicted"/>
<feature type="transmembrane region" description="Helical" evidence="1">
    <location>
        <begin position="47"/>
        <end position="67"/>
    </location>
</feature>
<sequence>MRSPARHPTQRVLVRLAIALPVMVCLAAGLWGGLMRAGLLPATSGRATAAVGGHAFLMISAFMGTVIGIERAVALRHTAGFIGPVVSALGGIAWLAGWAGLAAQMGATASLAFVAVNVVVVRRQPAPHTALLLTAALAWCAGSLWHGVAPESGAIMPLWFAFLVLTIAAERLEMTRLMRRQPGASMTLYAVLSALLLSGLASAVSAPVGGLLYGLSLSALACWLIRFDIARRTVRAAGLSRYMALCLLLGYAWLFVAGVAWAATALGGTWQDVALHALALGFVFSMMLGHAPVILPAVARVKVLFGGYYYVPLALLHGSLAVRLGAGHVDARSFQAGAAGNAIAIAVFGATVAGSAFAWRRLHGSSDITRADPRQPA</sequence>
<dbReference type="EMBL" id="JAJTWU010000001">
    <property type="protein sequence ID" value="MCE4553509.1"/>
    <property type="molecule type" value="Genomic_DNA"/>
</dbReference>
<feature type="transmembrane region" description="Helical" evidence="1">
    <location>
        <begin position="275"/>
        <end position="295"/>
    </location>
</feature>
<feature type="transmembrane region" description="Helical" evidence="1">
    <location>
        <begin position="102"/>
        <end position="121"/>
    </location>
</feature>
<keyword evidence="1" id="KW-0812">Transmembrane</keyword>
<feature type="transmembrane region" description="Helical" evidence="1">
    <location>
        <begin position="130"/>
        <end position="148"/>
    </location>
</feature>
<feature type="transmembrane region" description="Helical" evidence="1">
    <location>
        <begin position="210"/>
        <end position="230"/>
    </location>
</feature>